<name>A0A5P8VT49_9NOSO</name>
<evidence type="ECO:0000313" key="2">
    <source>
        <dbReference type="Proteomes" id="UP000326678"/>
    </source>
</evidence>
<reference evidence="1 2" key="1">
    <citation type="submission" date="2019-10" db="EMBL/GenBank/DDBJ databases">
        <title>Genomic and transcriptomic insights into the perfect genentic adaptation of a filamentous nitrogen-fixing cyanobacterium to rice fields.</title>
        <authorList>
            <person name="Chen Z."/>
        </authorList>
    </citation>
    <scope>NUCLEOTIDE SEQUENCE [LARGE SCALE GENOMIC DNA]</scope>
    <source>
        <strain evidence="1">CCNUC1</strain>
    </source>
</reference>
<dbReference type="AlphaFoldDB" id="A0A5P8VT49"/>
<proteinExistence type="predicted"/>
<sequence>MIWLQANQFSFKNVRSRDFSPDFVRIASRSEDFSPHHKTTLQDCDTVAFKLLTKITTDFKYQLLYIK</sequence>
<dbReference type="Proteomes" id="UP000326678">
    <property type="component" value="Chromosome Gxm1"/>
</dbReference>
<keyword evidence="2" id="KW-1185">Reference proteome</keyword>
<dbReference type="EMBL" id="CP045226">
    <property type="protein sequence ID" value="QFS43366.1"/>
    <property type="molecule type" value="Genomic_DNA"/>
</dbReference>
<dbReference type="KEGG" id="nsh:GXM_00839"/>
<protein>
    <submittedName>
        <fullName evidence="1">Uncharacterized protein</fullName>
    </submittedName>
</protein>
<gene>
    <name evidence="1" type="ORF">GXM_00839</name>
</gene>
<accession>A0A5P8VT49</accession>
<organism evidence="1 2">
    <name type="scientific">Nostoc sphaeroides CCNUC1</name>
    <dbReference type="NCBI Taxonomy" id="2653204"/>
    <lineage>
        <taxon>Bacteria</taxon>
        <taxon>Bacillati</taxon>
        <taxon>Cyanobacteriota</taxon>
        <taxon>Cyanophyceae</taxon>
        <taxon>Nostocales</taxon>
        <taxon>Nostocaceae</taxon>
        <taxon>Nostoc</taxon>
    </lineage>
</organism>
<evidence type="ECO:0000313" key="1">
    <source>
        <dbReference type="EMBL" id="QFS43366.1"/>
    </source>
</evidence>